<evidence type="ECO:0000313" key="1">
    <source>
        <dbReference type="EMBL" id="GET44405.1"/>
    </source>
</evidence>
<comment type="caution">
    <text evidence="1">The sequence shown here is derived from an EMBL/GenBank/DDBJ whole genome shotgun (WGS) entry which is preliminary data.</text>
</comment>
<sequence length="36" mass="4215">MVLVSGSSKDYEFQKAITFLNELLEILSEKTIDEWH</sequence>
<dbReference type="AlphaFoldDB" id="A0AAV3XQV9"/>
<gene>
    <name evidence="1" type="ORF">MiSe_92320</name>
</gene>
<name>A0AAV3XQV9_9CYAN</name>
<keyword evidence="2" id="KW-1185">Reference proteome</keyword>
<protein>
    <submittedName>
        <fullName evidence="1">Uncharacterized protein</fullName>
    </submittedName>
</protein>
<proteinExistence type="predicted"/>
<evidence type="ECO:0000313" key="2">
    <source>
        <dbReference type="Proteomes" id="UP001050975"/>
    </source>
</evidence>
<organism evidence="1 2">
    <name type="scientific">Microseira wollei NIES-4236</name>
    <dbReference type="NCBI Taxonomy" id="2530354"/>
    <lineage>
        <taxon>Bacteria</taxon>
        <taxon>Bacillati</taxon>
        <taxon>Cyanobacteriota</taxon>
        <taxon>Cyanophyceae</taxon>
        <taxon>Oscillatoriophycideae</taxon>
        <taxon>Aerosakkonematales</taxon>
        <taxon>Aerosakkonemataceae</taxon>
        <taxon>Microseira</taxon>
    </lineage>
</organism>
<dbReference type="EMBL" id="BLAY01000346">
    <property type="protein sequence ID" value="GET44405.1"/>
    <property type="molecule type" value="Genomic_DNA"/>
</dbReference>
<accession>A0AAV3XQV9</accession>
<reference evidence="1" key="1">
    <citation type="submission" date="2019-10" db="EMBL/GenBank/DDBJ databases">
        <title>Draft genome sequece of Microseira wollei NIES-4236.</title>
        <authorList>
            <person name="Yamaguchi H."/>
            <person name="Suzuki S."/>
            <person name="Kawachi M."/>
        </authorList>
    </citation>
    <scope>NUCLEOTIDE SEQUENCE</scope>
    <source>
        <strain evidence="1">NIES-4236</strain>
    </source>
</reference>
<dbReference type="Proteomes" id="UP001050975">
    <property type="component" value="Unassembled WGS sequence"/>
</dbReference>